<dbReference type="InterPro" id="IPR006528">
    <property type="entry name" value="Phage_head_morphogenesis_dom"/>
</dbReference>
<feature type="domain" description="Phage head morphogenesis" evidence="1">
    <location>
        <begin position="68"/>
        <end position="178"/>
    </location>
</feature>
<dbReference type="EMBL" id="FNBW01000049">
    <property type="protein sequence ID" value="SDG63166.1"/>
    <property type="molecule type" value="Genomic_DNA"/>
</dbReference>
<dbReference type="Proteomes" id="UP000198615">
    <property type="component" value="Unassembled WGS sequence"/>
</dbReference>
<gene>
    <name evidence="2" type="ORF">SAMN05660686_05074</name>
</gene>
<comment type="caution">
    <text evidence="2">The sequence shown here is derived from an EMBL/GenBank/DDBJ whole genome shotgun (WGS) entry which is preliminary data.</text>
</comment>
<reference evidence="2 3" key="1">
    <citation type="submission" date="2016-10" db="EMBL/GenBank/DDBJ databases">
        <authorList>
            <person name="Varghese N."/>
            <person name="Submissions S."/>
        </authorList>
    </citation>
    <scope>NUCLEOTIDE SEQUENCE [LARGE SCALE GENOMIC DNA]</scope>
    <source>
        <strain evidence="2 3">DSM 18839</strain>
    </source>
</reference>
<name>A0A8G2BMZ6_9PROT</name>
<protein>
    <submittedName>
        <fullName evidence="2">Phage Mu protein F like protein</fullName>
    </submittedName>
</protein>
<evidence type="ECO:0000313" key="2">
    <source>
        <dbReference type="EMBL" id="SDG63166.1"/>
    </source>
</evidence>
<dbReference type="RefSeq" id="WP_215906221.1">
    <property type="nucleotide sequence ID" value="NZ_FNBW01000049.1"/>
</dbReference>
<evidence type="ECO:0000259" key="1">
    <source>
        <dbReference type="Pfam" id="PF04233"/>
    </source>
</evidence>
<keyword evidence="3" id="KW-1185">Reference proteome</keyword>
<feature type="non-terminal residue" evidence="2">
    <location>
        <position position="1"/>
    </location>
</feature>
<sequence>WQIGIDQIDLPIDAGLALGQHPLTSIRAVLPTVDTRQLRAMKVFLTDRGRNITTVMADRINSELGLSIIGTQTPSAVVPKVAKILGSGRSRALTLIRTELGRAYSAAGQERMTQAREVLPGLKKQWRRSGKLHPRPDHVVADGQIQEVADPFVIAGVKLAYPRDPEAPAKHTINCGCDSLPYMENWKVSNPDRLPFTDRERAANRFIRNFDGAVPSAADLEAPGGQT</sequence>
<dbReference type="AlphaFoldDB" id="A0A8G2BMZ6"/>
<dbReference type="Pfam" id="PF04233">
    <property type="entry name" value="Phage_Mu_F"/>
    <property type="match status" value="1"/>
</dbReference>
<evidence type="ECO:0000313" key="3">
    <source>
        <dbReference type="Proteomes" id="UP000198615"/>
    </source>
</evidence>
<accession>A0A8G2BMZ6</accession>
<proteinExistence type="predicted"/>
<organism evidence="2 3">
    <name type="scientific">Thalassobaculum litoreum DSM 18839</name>
    <dbReference type="NCBI Taxonomy" id="1123362"/>
    <lineage>
        <taxon>Bacteria</taxon>
        <taxon>Pseudomonadati</taxon>
        <taxon>Pseudomonadota</taxon>
        <taxon>Alphaproteobacteria</taxon>
        <taxon>Rhodospirillales</taxon>
        <taxon>Thalassobaculaceae</taxon>
        <taxon>Thalassobaculum</taxon>
    </lineage>
</organism>